<keyword evidence="2" id="KW-0805">Transcription regulation</keyword>
<dbReference type="NCBIfam" id="TIGR02937">
    <property type="entry name" value="sigma70-ECF"/>
    <property type="match status" value="1"/>
</dbReference>
<dbReference type="PANTHER" id="PTHR43133">
    <property type="entry name" value="RNA POLYMERASE ECF-TYPE SIGMA FACTO"/>
    <property type="match status" value="1"/>
</dbReference>
<proteinExistence type="inferred from homology"/>
<comment type="similarity">
    <text evidence="1">Belongs to the sigma-70 factor family. ECF subfamily.</text>
</comment>
<dbReference type="GO" id="GO:0003677">
    <property type="term" value="F:DNA binding"/>
    <property type="evidence" value="ECO:0007669"/>
    <property type="project" value="InterPro"/>
</dbReference>
<evidence type="ECO:0000313" key="8">
    <source>
        <dbReference type="Proteomes" id="UP000019141"/>
    </source>
</evidence>
<keyword evidence="8" id="KW-1185">Reference proteome</keyword>
<protein>
    <submittedName>
        <fullName evidence="7">Uncharacterized protein</fullName>
    </submittedName>
</protein>
<feature type="domain" description="RNA polymerase sigma-70 region 2" evidence="5">
    <location>
        <begin position="38"/>
        <end position="103"/>
    </location>
</feature>
<dbReference type="PANTHER" id="PTHR43133:SF32">
    <property type="entry name" value="BLR3042 PROTEIN"/>
    <property type="match status" value="1"/>
</dbReference>
<gene>
    <name evidence="7" type="ORF">ETSY1_33940</name>
</gene>
<dbReference type="GO" id="GO:0006352">
    <property type="term" value="P:DNA-templated transcription initiation"/>
    <property type="evidence" value="ECO:0007669"/>
    <property type="project" value="InterPro"/>
</dbReference>
<dbReference type="HOGENOM" id="CLU_047691_3_0_7"/>
<sequence length="198" mass="22508">MLSKASIHPTRPPVSACEDDTALLQRVAAHDRAAFEALYTQYAPRVSSFLSRLLEHEDLIEEVRNDVMLTIWQQASRFKQTSRLSTWIFGIARYKALYARKRSASRPMTYVASETASQEAIDWDHPETITLRQEHARSLASAVADLPQKQRLMVTLVLGEELSYQEIATSTGCSVNTVKTRMFYARRRLAAWADERGS</sequence>
<evidence type="ECO:0000256" key="3">
    <source>
        <dbReference type="ARBA" id="ARBA00023082"/>
    </source>
</evidence>
<keyword evidence="3" id="KW-0731">Sigma factor</keyword>
<dbReference type="Pfam" id="PF08281">
    <property type="entry name" value="Sigma70_r4_2"/>
    <property type="match status" value="1"/>
</dbReference>
<dbReference type="SUPFAM" id="SSF88659">
    <property type="entry name" value="Sigma3 and sigma4 domains of RNA polymerase sigma factors"/>
    <property type="match status" value="1"/>
</dbReference>
<evidence type="ECO:0000256" key="1">
    <source>
        <dbReference type="ARBA" id="ARBA00010641"/>
    </source>
</evidence>
<comment type="caution">
    <text evidence="7">The sequence shown here is derived from an EMBL/GenBank/DDBJ whole genome shotgun (WGS) entry which is preliminary data.</text>
</comment>
<dbReference type="InterPro" id="IPR039425">
    <property type="entry name" value="RNA_pol_sigma-70-like"/>
</dbReference>
<dbReference type="Pfam" id="PF04542">
    <property type="entry name" value="Sigma70_r2"/>
    <property type="match status" value="1"/>
</dbReference>
<accession>W4L9E0</accession>
<evidence type="ECO:0000256" key="4">
    <source>
        <dbReference type="ARBA" id="ARBA00023163"/>
    </source>
</evidence>
<evidence type="ECO:0000313" key="7">
    <source>
        <dbReference type="EMBL" id="ETW94647.1"/>
    </source>
</evidence>
<dbReference type="Gene3D" id="1.10.10.10">
    <property type="entry name" value="Winged helix-like DNA-binding domain superfamily/Winged helix DNA-binding domain"/>
    <property type="match status" value="1"/>
</dbReference>
<keyword evidence="4" id="KW-0804">Transcription</keyword>
<dbReference type="InterPro" id="IPR013249">
    <property type="entry name" value="RNA_pol_sigma70_r4_t2"/>
</dbReference>
<dbReference type="InterPro" id="IPR036388">
    <property type="entry name" value="WH-like_DNA-bd_sf"/>
</dbReference>
<dbReference type="Gene3D" id="1.10.1740.10">
    <property type="match status" value="1"/>
</dbReference>
<organism evidence="7 8">
    <name type="scientific">Entotheonella factor</name>
    <dbReference type="NCBI Taxonomy" id="1429438"/>
    <lineage>
        <taxon>Bacteria</taxon>
        <taxon>Pseudomonadati</taxon>
        <taxon>Nitrospinota/Tectimicrobiota group</taxon>
        <taxon>Candidatus Tectimicrobiota</taxon>
        <taxon>Candidatus Entotheonellia</taxon>
        <taxon>Candidatus Entotheonellales</taxon>
        <taxon>Candidatus Entotheonellaceae</taxon>
        <taxon>Candidatus Entotheonella</taxon>
    </lineage>
</organism>
<reference evidence="7 8" key="1">
    <citation type="journal article" date="2014" name="Nature">
        <title>An environmental bacterial taxon with a large and distinct metabolic repertoire.</title>
        <authorList>
            <person name="Wilson M.C."/>
            <person name="Mori T."/>
            <person name="Ruckert C."/>
            <person name="Uria A.R."/>
            <person name="Helf M.J."/>
            <person name="Takada K."/>
            <person name="Gernert C."/>
            <person name="Steffens U.A."/>
            <person name="Heycke N."/>
            <person name="Schmitt S."/>
            <person name="Rinke C."/>
            <person name="Helfrich E.J."/>
            <person name="Brachmann A.O."/>
            <person name="Gurgui C."/>
            <person name="Wakimoto T."/>
            <person name="Kracht M."/>
            <person name="Crusemann M."/>
            <person name="Hentschel U."/>
            <person name="Abe I."/>
            <person name="Matsunaga S."/>
            <person name="Kalinowski J."/>
            <person name="Takeyama H."/>
            <person name="Piel J."/>
        </authorList>
    </citation>
    <scope>NUCLEOTIDE SEQUENCE [LARGE SCALE GENOMIC DNA]</scope>
    <source>
        <strain evidence="8">TSY1</strain>
    </source>
</reference>
<dbReference type="InterPro" id="IPR007627">
    <property type="entry name" value="RNA_pol_sigma70_r2"/>
</dbReference>
<feature type="domain" description="RNA polymerase sigma factor 70 region 4 type 2" evidence="6">
    <location>
        <begin position="138"/>
        <end position="189"/>
    </location>
</feature>
<dbReference type="InterPro" id="IPR013324">
    <property type="entry name" value="RNA_pol_sigma_r3/r4-like"/>
</dbReference>
<dbReference type="CDD" id="cd06171">
    <property type="entry name" value="Sigma70_r4"/>
    <property type="match status" value="1"/>
</dbReference>
<name>W4L9E0_ENTF1</name>
<dbReference type="SUPFAM" id="SSF88946">
    <property type="entry name" value="Sigma2 domain of RNA polymerase sigma factors"/>
    <property type="match status" value="1"/>
</dbReference>
<dbReference type="InterPro" id="IPR014284">
    <property type="entry name" value="RNA_pol_sigma-70_dom"/>
</dbReference>
<dbReference type="InterPro" id="IPR013325">
    <property type="entry name" value="RNA_pol_sigma_r2"/>
</dbReference>
<dbReference type="GO" id="GO:0016987">
    <property type="term" value="F:sigma factor activity"/>
    <property type="evidence" value="ECO:0007669"/>
    <property type="project" value="UniProtKB-KW"/>
</dbReference>
<dbReference type="AlphaFoldDB" id="W4L9E0"/>
<evidence type="ECO:0000259" key="5">
    <source>
        <dbReference type="Pfam" id="PF04542"/>
    </source>
</evidence>
<dbReference type="Proteomes" id="UP000019141">
    <property type="component" value="Unassembled WGS sequence"/>
</dbReference>
<evidence type="ECO:0000259" key="6">
    <source>
        <dbReference type="Pfam" id="PF08281"/>
    </source>
</evidence>
<evidence type="ECO:0000256" key="2">
    <source>
        <dbReference type="ARBA" id="ARBA00023015"/>
    </source>
</evidence>
<dbReference type="EMBL" id="AZHW01001031">
    <property type="protein sequence ID" value="ETW94647.1"/>
    <property type="molecule type" value="Genomic_DNA"/>
</dbReference>